<dbReference type="GO" id="GO:0019563">
    <property type="term" value="P:glycerol catabolic process"/>
    <property type="evidence" value="ECO:0007669"/>
    <property type="project" value="UniProtKB-UniPathway"/>
</dbReference>
<evidence type="ECO:0000313" key="13">
    <source>
        <dbReference type="EMBL" id="JAT68765.1"/>
    </source>
</evidence>
<keyword evidence="9" id="KW-0119">Carbohydrate metabolism</keyword>
<dbReference type="GO" id="GO:0019150">
    <property type="term" value="F:D-ribulokinase activity"/>
    <property type="evidence" value="ECO:0007669"/>
    <property type="project" value="TreeGrafter"/>
</dbReference>
<reference evidence="13" key="1">
    <citation type="submission" date="2015-08" db="EMBL/GenBank/DDBJ databases">
        <authorList>
            <person name="Babu N.S."/>
            <person name="Beckwith C.J."/>
            <person name="Beseler K.G."/>
            <person name="Brison A."/>
            <person name="Carone J.V."/>
            <person name="Caskin T.P."/>
            <person name="Diamond M."/>
            <person name="Durham M.E."/>
            <person name="Foxe J.M."/>
            <person name="Go M."/>
            <person name="Henderson B.A."/>
            <person name="Jones I.B."/>
            <person name="McGettigan J.A."/>
            <person name="Micheletti S.J."/>
            <person name="Nasrallah M.E."/>
            <person name="Ortiz D."/>
            <person name="Piller C.R."/>
            <person name="Privatt S.R."/>
            <person name="Schneider S.L."/>
            <person name="Sharp S."/>
            <person name="Smith T.C."/>
            <person name="Stanton J.D."/>
            <person name="Ullery H.E."/>
            <person name="Wilson R.J."/>
            <person name="Serrano M.G."/>
            <person name="Buck G."/>
            <person name="Lee V."/>
            <person name="Wang Y."/>
            <person name="Carvalho R."/>
            <person name="Voegtly L."/>
            <person name="Shi R."/>
            <person name="Duckworth R."/>
            <person name="Johnson A."/>
            <person name="Loviza R."/>
            <person name="Walstead R."/>
            <person name="Shah Z."/>
            <person name="Kiflezghi M."/>
            <person name="Wade K."/>
            <person name="Ball S.L."/>
            <person name="Bradley K.W."/>
            <person name="Asai D.J."/>
            <person name="Bowman C.A."/>
            <person name="Russell D.A."/>
            <person name="Pope W.H."/>
            <person name="Jacobs-Sera D."/>
            <person name="Hendrix R.W."/>
            <person name="Hatfull G.F."/>
        </authorList>
    </citation>
    <scope>NUCLEOTIDE SEQUENCE</scope>
</reference>
<dbReference type="InterPro" id="IPR018485">
    <property type="entry name" value="FGGY_C"/>
</dbReference>
<protein>
    <recommendedName>
        <fullName evidence="3">glycerol kinase</fullName>
        <ecNumber evidence="3">2.7.1.30</ecNumber>
    </recommendedName>
</protein>
<keyword evidence="6 10" id="KW-0418">Kinase</keyword>
<evidence type="ECO:0000256" key="8">
    <source>
        <dbReference type="ARBA" id="ARBA00022935"/>
    </source>
</evidence>
<dbReference type="PANTHER" id="PTHR43435">
    <property type="entry name" value="RIBULOKINASE"/>
    <property type="match status" value="1"/>
</dbReference>
<dbReference type="EC" id="2.7.1.30" evidence="3"/>
<dbReference type="Gene3D" id="3.30.420.40">
    <property type="match status" value="2"/>
</dbReference>
<dbReference type="GO" id="GO:0004370">
    <property type="term" value="F:glycerol kinase activity"/>
    <property type="evidence" value="ECO:0007669"/>
    <property type="project" value="UniProtKB-EC"/>
</dbReference>
<keyword evidence="5" id="KW-0547">Nucleotide-binding</keyword>
<dbReference type="GO" id="GO:0005524">
    <property type="term" value="F:ATP binding"/>
    <property type="evidence" value="ECO:0007669"/>
    <property type="project" value="UniProtKB-KW"/>
</dbReference>
<keyword evidence="7" id="KW-0067">ATP-binding</keyword>
<name>A0A1D1ZPV9_AUXPR</name>
<dbReference type="AlphaFoldDB" id="A0A1D1ZPV9"/>
<evidence type="ECO:0000256" key="6">
    <source>
        <dbReference type="ARBA" id="ARBA00022777"/>
    </source>
</evidence>
<evidence type="ECO:0000256" key="9">
    <source>
        <dbReference type="ARBA" id="ARBA00023277"/>
    </source>
</evidence>
<evidence type="ECO:0000256" key="5">
    <source>
        <dbReference type="ARBA" id="ARBA00022741"/>
    </source>
</evidence>
<evidence type="ECO:0000259" key="11">
    <source>
        <dbReference type="Pfam" id="PF00370"/>
    </source>
</evidence>
<dbReference type="EMBL" id="GDKF01009857">
    <property type="protein sequence ID" value="JAT68765.1"/>
    <property type="molecule type" value="Transcribed_RNA"/>
</dbReference>
<evidence type="ECO:0000256" key="1">
    <source>
        <dbReference type="ARBA" id="ARBA00005190"/>
    </source>
</evidence>
<comment type="pathway">
    <text evidence="1">Polyol metabolism; glycerol degradation via glycerol kinase pathway; sn-glycerol 3-phosphate from glycerol: step 1/1.</text>
</comment>
<organism evidence="13">
    <name type="scientific">Auxenochlorella protothecoides</name>
    <name type="common">Green microalga</name>
    <name type="synonym">Chlorella protothecoides</name>
    <dbReference type="NCBI Taxonomy" id="3075"/>
    <lineage>
        <taxon>Eukaryota</taxon>
        <taxon>Viridiplantae</taxon>
        <taxon>Chlorophyta</taxon>
        <taxon>core chlorophytes</taxon>
        <taxon>Trebouxiophyceae</taxon>
        <taxon>Chlorellales</taxon>
        <taxon>Chlorellaceae</taxon>
        <taxon>Auxenochlorella</taxon>
    </lineage>
</organism>
<feature type="domain" description="Carbohydrate kinase FGGY C-terminal" evidence="12">
    <location>
        <begin position="262"/>
        <end position="447"/>
    </location>
</feature>
<dbReference type="InterPro" id="IPR018484">
    <property type="entry name" value="FGGY_N"/>
</dbReference>
<dbReference type="CDD" id="cd07781">
    <property type="entry name" value="ASKHA_NBD_FGGY_L-RBK"/>
    <property type="match status" value="1"/>
</dbReference>
<evidence type="ECO:0000259" key="12">
    <source>
        <dbReference type="Pfam" id="PF02782"/>
    </source>
</evidence>
<dbReference type="InterPro" id="IPR000577">
    <property type="entry name" value="Carb_kinase_FGGY"/>
</dbReference>
<dbReference type="PROSITE" id="PS00445">
    <property type="entry name" value="FGGY_KINASES_2"/>
    <property type="match status" value="1"/>
</dbReference>
<dbReference type="PIRSF" id="PIRSF000538">
    <property type="entry name" value="GlpK"/>
    <property type="match status" value="1"/>
</dbReference>
<proteinExistence type="inferred from homology"/>
<evidence type="ECO:0000256" key="7">
    <source>
        <dbReference type="ARBA" id="ARBA00022840"/>
    </source>
</evidence>
<comment type="similarity">
    <text evidence="2 10">Belongs to the FGGY kinase family.</text>
</comment>
<keyword evidence="8" id="KW-0054">Arabinose catabolism</keyword>
<gene>
    <name evidence="13" type="ORF">g.23731</name>
</gene>
<evidence type="ECO:0000256" key="10">
    <source>
        <dbReference type="RuleBase" id="RU003733"/>
    </source>
</evidence>
<dbReference type="GO" id="GO:0019569">
    <property type="term" value="P:L-arabinose catabolic process to D-xylulose 5-phosphate"/>
    <property type="evidence" value="ECO:0007669"/>
    <property type="project" value="InterPro"/>
</dbReference>
<feature type="domain" description="Carbohydrate kinase FGGY N-terminal" evidence="11">
    <location>
        <begin position="5"/>
        <end position="252"/>
    </location>
</feature>
<dbReference type="UniPathway" id="UPA00618">
    <property type="reaction ID" value="UER00672"/>
</dbReference>
<dbReference type="GO" id="GO:0005737">
    <property type="term" value="C:cytoplasm"/>
    <property type="evidence" value="ECO:0007669"/>
    <property type="project" value="TreeGrafter"/>
</dbReference>
<dbReference type="SUPFAM" id="SSF53067">
    <property type="entry name" value="Actin-like ATPase domain"/>
    <property type="match status" value="2"/>
</dbReference>
<evidence type="ECO:0000256" key="3">
    <source>
        <dbReference type="ARBA" id="ARBA00012099"/>
    </source>
</evidence>
<dbReference type="PANTHER" id="PTHR43435:SF4">
    <property type="entry name" value="FGGY CARBOHYDRATE KINASE DOMAIN-CONTAINING PROTEIN"/>
    <property type="match status" value="1"/>
</dbReference>
<evidence type="ECO:0000256" key="4">
    <source>
        <dbReference type="ARBA" id="ARBA00022679"/>
    </source>
</evidence>
<accession>A0A1D1ZPV9</accession>
<evidence type="ECO:0000256" key="2">
    <source>
        <dbReference type="ARBA" id="ARBA00009156"/>
    </source>
</evidence>
<dbReference type="InterPro" id="IPR018483">
    <property type="entry name" value="Carb_kinase_FGGY_CS"/>
</dbReference>
<dbReference type="Pfam" id="PF00370">
    <property type="entry name" value="FGGY_N"/>
    <property type="match status" value="1"/>
</dbReference>
<dbReference type="GO" id="GO:0008741">
    <property type="term" value="F:ribulokinase activity"/>
    <property type="evidence" value="ECO:0007669"/>
    <property type="project" value="InterPro"/>
</dbReference>
<keyword evidence="4 10" id="KW-0808">Transferase</keyword>
<sequence length="516" mass="55021">MEERYVLGLDGGTESMRAGIFDRKGAPIAFASSPYSTTYPQSSWAEQDPEEWWRAMGEASRAALAAAKVKPHQIEALSLDTTNCTVVALDAAGKALRPCLLWMDMRSAAQAARVAASGDSALIVNGGGKGPVSAEWMVPKALWLKEEEPEVYAAATYICEYQDFINFRLTGCMCASVNNVSARWHYDTQRGWPDTLLQHLGMPELLEKWPQDVLPLAEVVGGLTQEAAEHLGLAPGTPVAQGGVDAQIGMLGLGVIDPGSLALLMGSSHLHLGVTDQMLHGSGMFGTYRDGLCPGISVVEGGQTSTGSAVAWLHRLLGSPGYAELDKEAAGVPPGAEGLVCLDHFQGNRTPHTDAASRGAFVGLTLRHSRGHMHRALLESICFGTELVLETMRDNGFHPASITCAGGPTRSDFWLQLHADISNIPLRLTEVAEAPALGSAILAAVAAGWYPSIPDAVRGMVHIARTVQPNPAVHEAYRESYAAYKELYPALRPTFHAAAARDSARRQAQKGARASA</sequence>
<dbReference type="InterPro" id="IPR005929">
    <property type="entry name" value="Ribulokinase"/>
</dbReference>
<dbReference type="InterPro" id="IPR043129">
    <property type="entry name" value="ATPase_NBD"/>
</dbReference>
<dbReference type="Pfam" id="PF02782">
    <property type="entry name" value="FGGY_C"/>
    <property type="match status" value="1"/>
</dbReference>